<evidence type="ECO:0000259" key="11">
    <source>
        <dbReference type="Pfam" id="PF07715"/>
    </source>
</evidence>
<dbReference type="PROSITE" id="PS52016">
    <property type="entry name" value="TONB_DEPENDENT_REC_3"/>
    <property type="match status" value="1"/>
</dbReference>
<dbReference type="GO" id="GO:0006826">
    <property type="term" value="P:iron ion transport"/>
    <property type="evidence" value="ECO:0007669"/>
    <property type="project" value="UniProtKB-KW"/>
</dbReference>
<keyword evidence="8" id="KW-0472">Membrane</keyword>
<evidence type="ECO:0008006" key="13">
    <source>
        <dbReference type="Google" id="ProtNLM"/>
    </source>
</evidence>
<dbReference type="InterPro" id="IPR036942">
    <property type="entry name" value="Beta-barrel_TonB_sf"/>
</dbReference>
<dbReference type="AlphaFoldDB" id="A0A0F9YKT2"/>
<feature type="domain" description="TonB-dependent receptor-like beta-barrel" evidence="10">
    <location>
        <begin position="265"/>
        <end position="640"/>
    </location>
</feature>
<dbReference type="PANTHER" id="PTHR32552:SF81">
    <property type="entry name" value="TONB-DEPENDENT OUTER MEMBRANE RECEPTOR"/>
    <property type="match status" value="1"/>
</dbReference>
<keyword evidence="4" id="KW-0812">Transmembrane</keyword>
<reference evidence="12" key="1">
    <citation type="journal article" date="2015" name="Nature">
        <title>Complex archaea that bridge the gap between prokaryotes and eukaryotes.</title>
        <authorList>
            <person name="Spang A."/>
            <person name="Saw J.H."/>
            <person name="Jorgensen S.L."/>
            <person name="Zaremba-Niedzwiedzka K."/>
            <person name="Martijn J."/>
            <person name="Lind A.E."/>
            <person name="van Eijk R."/>
            <person name="Schleper C."/>
            <person name="Guy L."/>
            <person name="Ettema T.J."/>
        </authorList>
    </citation>
    <scope>NUCLEOTIDE SEQUENCE</scope>
</reference>
<evidence type="ECO:0000256" key="1">
    <source>
        <dbReference type="ARBA" id="ARBA00004571"/>
    </source>
</evidence>
<sequence length="684" mass="76088">MKQPGLSQSLAAAITLILASNSIAEETNADRPQEILVFGSDFNLSGTPVTAAEGIVYDKQLELRPVSRTAELLEFVPGLIATQHSGEGKANQYFVRGFNLDHGTDFALRLDDMPINMPTHGHGQGYADINFIIPELVDRLTYRKGPYYADGGDFATAGSAGFRYAGSLEQGTMNLTLGENDYQRLFLGESFDVFAGQLTFAGAITQYGGPWQRDQNLDKRKAVVKYHEASPEREWSLTGMTYLNDWDATDQIPLRAVEKGSLSRWGNIDPTVGGDSRRNSLSFAWQENLGADDQWNFSAYLMDYTLDLFSNFTYFANDPVRGDQFQQADDRRVAGFETEYRRNLQTRIPTEITVGFQNRYDDIDVGLYQTEQREIYNTVRADNVEQSLNSLYASVQHQWTDRFRSVASVRADHYDFDVAANIAVNSGSGDDTLFSPKLNLVFSPMDGLETFLSAGQGFHSNDARGTVISIDPVTGDAIDSVDPLATARSYEAGFRTSLIPKTQLAVTAFTMRLSSELIYVGDAGNTEAVAPSKRKGFEINGLYSPTEWLLFDADVSYTKARLRGVGVDNRIGNAVERTASMGMIVDDLNNWSGGIRLRYLGEAPLTEARLPRSESTFLMNAQTTYQFTPNLSLTLELLNVLDSDDRDITYFYESQLPGEAAPVEDIHFHPVEPRSVRMSIQARF</sequence>
<evidence type="ECO:0000256" key="6">
    <source>
        <dbReference type="ARBA" id="ARBA00023065"/>
    </source>
</evidence>
<accession>A0A0F9YKT2</accession>
<organism evidence="12">
    <name type="scientific">marine sediment metagenome</name>
    <dbReference type="NCBI Taxonomy" id="412755"/>
    <lineage>
        <taxon>unclassified sequences</taxon>
        <taxon>metagenomes</taxon>
        <taxon>ecological metagenomes</taxon>
    </lineage>
</organism>
<proteinExistence type="predicted"/>
<evidence type="ECO:0000256" key="2">
    <source>
        <dbReference type="ARBA" id="ARBA00022448"/>
    </source>
</evidence>
<evidence type="ECO:0000256" key="8">
    <source>
        <dbReference type="ARBA" id="ARBA00023136"/>
    </source>
</evidence>
<evidence type="ECO:0000256" key="7">
    <source>
        <dbReference type="ARBA" id="ARBA00023077"/>
    </source>
</evidence>
<comment type="caution">
    <text evidence="12">The sequence shown here is derived from an EMBL/GenBank/DDBJ whole genome shotgun (WGS) entry which is preliminary data.</text>
</comment>
<dbReference type="Pfam" id="PF07715">
    <property type="entry name" value="Plug"/>
    <property type="match status" value="1"/>
</dbReference>
<keyword evidence="7" id="KW-0798">TonB box</keyword>
<dbReference type="InterPro" id="IPR000531">
    <property type="entry name" value="Beta-barrel_TonB"/>
</dbReference>
<dbReference type="Gene3D" id="2.40.170.20">
    <property type="entry name" value="TonB-dependent receptor, beta-barrel domain"/>
    <property type="match status" value="1"/>
</dbReference>
<feature type="domain" description="TonB-dependent receptor plug" evidence="11">
    <location>
        <begin position="55"/>
        <end position="158"/>
    </location>
</feature>
<dbReference type="InterPro" id="IPR012910">
    <property type="entry name" value="Plug_dom"/>
</dbReference>
<keyword evidence="2" id="KW-0813">Transport</keyword>
<dbReference type="Pfam" id="PF00593">
    <property type="entry name" value="TonB_dep_Rec_b-barrel"/>
    <property type="match status" value="1"/>
</dbReference>
<protein>
    <recommendedName>
        <fullName evidence="13">TonB-dependent receptor plug domain-containing protein</fullName>
    </recommendedName>
</protein>
<dbReference type="EMBL" id="LAZR01000001">
    <property type="protein sequence ID" value="KKO12847.1"/>
    <property type="molecule type" value="Genomic_DNA"/>
</dbReference>
<name>A0A0F9YKT2_9ZZZZ</name>
<keyword evidence="6" id="KW-0406">Ion transport</keyword>
<dbReference type="GO" id="GO:0009279">
    <property type="term" value="C:cell outer membrane"/>
    <property type="evidence" value="ECO:0007669"/>
    <property type="project" value="UniProtKB-SubCell"/>
</dbReference>
<dbReference type="SUPFAM" id="SSF56935">
    <property type="entry name" value="Porins"/>
    <property type="match status" value="1"/>
</dbReference>
<keyword evidence="5" id="KW-0408">Iron</keyword>
<keyword evidence="9" id="KW-0998">Cell outer membrane</keyword>
<dbReference type="InterPro" id="IPR039426">
    <property type="entry name" value="TonB-dep_rcpt-like"/>
</dbReference>
<evidence type="ECO:0000256" key="9">
    <source>
        <dbReference type="ARBA" id="ARBA00023237"/>
    </source>
</evidence>
<comment type="subcellular location">
    <subcellularLocation>
        <location evidence="1">Cell outer membrane</location>
        <topology evidence="1">Multi-pass membrane protein</topology>
    </subcellularLocation>
</comment>
<evidence type="ECO:0000256" key="4">
    <source>
        <dbReference type="ARBA" id="ARBA00022692"/>
    </source>
</evidence>
<dbReference type="Gene3D" id="2.170.130.10">
    <property type="entry name" value="TonB-dependent receptor, plug domain"/>
    <property type="match status" value="1"/>
</dbReference>
<evidence type="ECO:0000313" key="12">
    <source>
        <dbReference type="EMBL" id="KKO12847.1"/>
    </source>
</evidence>
<evidence type="ECO:0000256" key="5">
    <source>
        <dbReference type="ARBA" id="ARBA00023004"/>
    </source>
</evidence>
<evidence type="ECO:0000259" key="10">
    <source>
        <dbReference type="Pfam" id="PF00593"/>
    </source>
</evidence>
<keyword evidence="3" id="KW-0410">Iron transport</keyword>
<dbReference type="PANTHER" id="PTHR32552">
    <property type="entry name" value="FERRICHROME IRON RECEPTOR-RELATED"/>
    <property type="match status" value="1"/>
</dbReference>
<gene>
    <name evidence="12" type="ORF">LCGC14_0008640</name>
</gene>
<dbReference type="InterPro" id="IPR037066">
    <property type="entry name" value="Plug_dom_sf"/>
</dbReference>
<evidence type="ECO:0000256" key="3">
    <source>
        <dbReference type="ARBA" id="ARBA00022496"/>
    </source>
</evidence>